<accession>A0A3P7IWN9</accession>
<feature type="compositionally biased region" description="Polar residues" evidence="1">
    <location>
        <begin position="17"/>
        <end position="29"/>
    </location>
</feature>
<feature type="region of interest" description="Disordered" evidence="1">
    <location>
        <begin position="1"/>
        <end position="29"/>
    </location>
</feature>
<evidence type="ECO:0000256" key="1">
    <source>
        <dbReference type="SAM" id="MobiDB-lite"/>
    </source>
</evidence>
<dbReference type="OrthoDB" id="5849570at2759"/>
<evidence type="ECO:0000313" key="2">
    <source>
        <dbReference type="EMBL" id="VDM70044.1"/>
    </source>
</evidence>
<proteinExistence type="predicted"/>
<protein>
    <submittedName>
        <fullName evidence="2">Uncharacterized protein</fullName>
    </submittedName>
</protein>
<sequence>MSPPPTKEPRSIIKQGYYSSQQNLHSNSTMQVDRGDLRYSQSKTINFNDLPEEQRYRIMQENLERLRRSRATTPKPPVTSFNGPFFKLEEVSTSKTNEAVMCNGGNDYSQREMTDSRASFAESRVLSASEAELSQIKDASVVIWPPLGDKKPRSQSVMARSVTGMFADVILPKLNRINKSIAFF</sequence>
<name>A0A3P7IWN9_STRVU</name>
<dbReference type="EMBL" id="UYYB01014494">
    <property type="protein sequence ID" value="VDM70044.1"/>
    <property type="molecule type" value="Genomic_DNA"/>
</dbReference>
<organism evidence="2 3">
    <name type="scientific">Strongylus vulgaris</name>
    <name type="common">Blood worm</name>
    <dbReference type="NCBI Taxonomy" id="40348"/>
    <lineage>
        <taxon>Eukaryota</taxon>
        <taxon>Metazoa</taxon>
        <taxon>Ecdysozoa</taxon>
        <taxon>Nematoda</taxon>
        <taxon>Chromadorea</taxon>
        <taxon>Rhabditida</taxon>
        <taxon>Rhabditina</taxon>
        <taxon>Rhabditomorpha</taxon>
        <taxon>Strongyloidea</taxon>
        <taxon>Strongylidae</taxon>
        <taxon>Strongylus</taxon>
    </lineage>
</organism>
<keyword evidence="3" id="KW-1185">Reference proteome</keyword>
<reference evidence="2 3" key="1">
    <citation type="submission" date="2018-11" db="EMBL/GenBank/DDBJ databases">
        <authorList>
            <consortium name="Pathogen Informatics"/>
        </authorList>
    </citation>
    <scope>NUCLEOTIDE SEQUENCE [LARGE SCALE GENOMIC DNA]</scope>
</reference>
<gene>
    <name evidence="2" type="ORF">SVUK_LOCUS5042</name>
</gene>
<dbReference type="AlphaFoldDB" id="A0A3P7IWN9"/>
<evidence type="ECO:0000313" key="3">
    <source>
        <dbReference type="Proteomes" id="UP000270094"/>
    </source>
</evidence>
<dbReference type="Proteomes" id="UP000270094">
    <property type="component" value="Unassembled WGS sequence"/>
</dbReference>